<dbReference type="AlphaFoldDB" id="A0A5B8VUD7"/>
<dbReference type="KEGG" id="agi:FSB73_07235"/>
<dbReference type="RefSeq" id="WP_146788155.1">
    <property type="nucleotide sequence ID" value="NZ_CP042434.1"/>
</dbReference>
<dbReference type="EMBL" id="CP042434">
    <property type="protein sequence ID" value="QEC74215.1"/>
    <property type="molecule type" value="Genomic_DNA"/>
</dbReference>
<organism evidence="1 2">
    <name type="scientific">Arachidicoccus ginsenosidivorans</name>
    <dbReference type="NCBI Taxonomy" id="496057"/>
    <lineage>
        <taxon>Bacteria</taxon>
        <taxon>Pseudomonadati</taxon>
        <taxon>Bacteroidota</taxon>
        <taxon>Chitinophagia</taxon>
        <taxon>Chitinophagales</taxon>
        <taxon>Chitinophagaceae</taxon>
        <taxon>Arachidicoccus</taxon>
    </lineage>
</organism>
<protein>
    <submittedName>
        <fullName evidence="1">Uncharacterized protein</fullName>
    </submittedName>
</protein>
<sequence>MESVTVLKDASATAIYGSRGPMVLFW</sequence>
<accession>A0A5B8VUD7</accession>
<proteinExistence type="predicted"/>
<dbReference type="Proteomes" id="UP000321291">
    <property type="component" value="Chromosome"/>
</dbReference>
<gene>
    <name evidence="1" type="ORF">FSB73_07235</name>
</gene>
<evidence type="ECO:0000313" key="1">
    <source>
        <dbReference type="EMBL" id="QEC74215.1"/>
    </source>
</evidence>
<evidence type="ECO:0000313" key="2">
    <source>
        <dbReference type="Proteomes" id="UP000321291"/>
    </source>
</evidence>
<reference evidence="1 2" key="1">
    <citation type="journal article" date="2017" name="Int. J. Syst. Evol. Microbiol.">
        <title>Arachidicoccus ginsenosidivorans sp. nov., with ginsenoside-converting activity isolated from ginseng cultivating soil.</title>
        <authorList>
            <person name="Siddiqi M.Z."/>
            <person name="Aslam Z."/>
            <person name="Im W.T."/>
        </authorList>
    </citation>
    <scope>NUCLEOTIDE SEQUENCE [LARGE SCALE GENOMIC DNA]</scope>
    <source>
        <strain evidence="1 2">Gsoil 809</strain>
    </source>
</reference>
<keyword evidence="2" id="KW-1185">Reference proteome</keyword>
<name>A0A5B8VUD7_9BACT</name>